<feature type="compositionally biased region" description="Acidic residues" evidence="5">
    <location>
        <begin position="1"/>
        <end position="11"/>
    </location>
</feature>
<proteinExistence type="inferred from homology"/>
<dbReference type="Gene3D" id="1.10.1740.10">
    <property type="match status" value="1"/>
</dbReference>
<sequence length="210" mass="23863">MRVQGEQEETMGSERVPGPGRDHRGDHEDHGGLKELLGRVARGDQAAFERVYHLAAAPVYGLILRVLRDRAQAEEVAQEVLVEVWRGAARFDPARGTAMAWVMTIAHRRAIDRVRSAQAGTDREERAARLQVDRPYDEVAESVERSLEQERLRRCLGGLTELQRESVTFAYYGGYSYREVAEFLKVPLATVKTRMRDGLIRMRDCLGVER</sequence>
<dbReference type="NCBIfam" id="TIGR02937">
    <property type="entry name" value="sigma70-ECF"/>
    <property type="match status" value="1"/>
</dbReference>
<dbReference type="CDD" id="cd06171">
    <property type="entry name" value="Sigma70_r4"/>
    <property type="match status" value="1"/>
</dbReference>
<evidence type="ECO:0000259" key="6">
    <source>
        <dbReference type="Pfam" id="PF04542"/>
    </source>
</evidence>
<evidence type="ECO:0000256" key="4">
    <source>
        <dbReference type="ARBA" id="ARBA00023163"/>
    </source>
</evidence>
<organism evidence="8 9">
    <name type="scientific">Streptosporangium longisporum</name>
    <dbReference type="NCBI Taxonomy" id="46187"/>
    <lineage>
        <taxon>Bacteria</taxon>
        <taxon>Bacillati</taxon>
        <taxon>Actinomycetota</taxon>
        <taxon>Actinomycetes</taxon>
        <taxon>Streptosporangiales</taxon>
        <taxon>Streptosporangiaceae</taxon>
        <taxon>Streptosporangium</taxon>
    </lineage>
</organism>
<dbReference type="InterPro" id="IPR039425">
    <property type="entry name" value="RNA_pol_sigma-70-like"/>
</dbReference>
<dbReference type="Proteomes" id="UP001499930">
    <property type="component" value="Unassembled WGS sequence"/>
</dbReference>
<dbReference type="InterPro" id="IPR007627">
    <property type="entry name" value="RNA_pol_sigma70_r2"/>
</dbReference>
<feature type="compositionally biased region" description="Basic and acidic residues" evidence="5">
    <location>
        <begin position="20"/>
        <end position="31"/>
    </location>
</feature>
<dbReference type="EMBL" id="BAAAWD010000010">
    <property type="protein sequence ID" value="GAA3013312.1"/>
    <property type="molecule type" value="Genomic_DNA"/>
</dbReference>
<feature type="domain" description="RNA polymerase sigma-70 region 2" evidence="6">
    <location>
        <begin position="58"/>
        <end position="118"/>
    </location>
</feature>
<dbReference type="InterPro" id="IPR014284">
    <property type="entry name" value="RNA_pol_sigma-70_dom"/>
</dbReference>
<evidence type="ECO:0000313" key="8">
    <source>
        <dbReference type="EMBL" id="GAA3013312.1"/>
    </source>
</evidence>
<evidence type="ECO:0000256" key="5">
    <source>
        <dbReference type="SAM" id="MobiDB-lite"/>
    </source>
</evidence>
<keyword evidence="4" id="KW-0804">Transcription</keyword>
<dbReference type="InterPro" id="IPR013325">
    <property type="entry name" value="RNA_pol_sigma_r2"/>
</dbReference>
<keyword evidence="2" id="KW-0805">Transcription regulation</keyword>
<accession>A0ABN3Y1E2</accession>
<dbReference type="InterPro" id="IPR013324">
    <property type="entry name" value="RNA_pol_sigma_r3/r4-like"/>
</dbReference>
<dbReference type="InterPro" id="IPR036388">
    <property type="entry name" value="WH-like_DNA-bd_sf"/>
</dbReference>
<dbReference type="Pfam" id="PF08281">
    <property type="entry name" value="Sigma70_r4_2"/>
    <property type="match status" value="1"/>
</dbReference>
<dbReference type="SUPFAM" id="SSF88946">
    <property type="entry name" value="Sigma2 domain of RNA polymerase sigma factors"/>
    <property type="match status" value="1"/>
</dbReference>
<comment type="similarity">
    <text evidence="1">Belongs to the sigma-70 factor family. ECF subfamily.</text>
</comment>
<dbReference type="PANTHER" id="PTHR43133:SF66">
    <property type="entry name" value="ECF RNA POLYMERASE SIGMA FACTOR SIGK"/>
    <property type="match status" value="1"/>
</dbReference>
<evidence type="ECO:0000256" key="2">
    <source>
        <dbReference type="ARBA" id="ARBA00023015"/>
    </source>
</evidence>
<name>A0ABN3Y1E2_9ACTN</name>
<gene>
    <name evidence="8" type="primary">sigK</name>
    <name evidence="8" type="ORF">GCM10017559_40610</name>
</gene>
<evidence type="ECO:0000256" key="1">
    <source>
        <dbReference type="ARBA" id="ARBA00010641"/>
    </source>
</evidence>
<keyword evidence="9" id="KW-1185">Reference proteome</keyword>
<dbReference type="NCBIfam" id="NF007228">
    <property type="entry name" value="PRK09646.1"/>
    <property type="match status" value="1"/>
</dbReference>
<comment type="caution">
    <text evidence="8">The sequence shown here is derived from an EMBL/GenBank/DDBJ whole genome shotgun (WGS) entry which is preliminary data.</text>
</comment>
<dbReference type="PANTHER" id="PTHR43133">
    <property type="entry name" value="RNA POLYMERASE ECF-TYPE SIGMA FACTO"/>
    <property type="match status" value="1"/>
</dbReference>
<dbReference type="Pfam" id="PF04542">
    <property type="entry name" value="Sigma70_r2"/>
    <property type="match status" value="1"/>
</dbReference>
<feature type="domain" description="RNA polymerase sigma factor 70 region 4 type 2" evidence="7">
    <location>
        <begin position="150"/>
        <end position="201"/>
    </location>
</feature>
<dbReference type="SUPFAM" id="SSF88659">
    <property type="entry name" value="Sigma3 and sigma4 domains of RNA polymerase sigma factors"/>
    <property type="match status" value="1"/>
</dbReference>
<feature type="region of interest" description="Disordered" evidence="5">
    <location>
        <begin position="1"/>
        <end position="31"/>
    </location>
</feature>
<evidence type="ECO:0000256" key="3">
    <source>
        <dbReference type="ARBA" id="ARBA00023082"/>
    </source>
</evidence>
<protein>
    <submittedName>
        <fullName evidence="8">ECF RNA polymerase sigma factor SigK</fullName>
    </submittedName>
</protein>
<evidence type="ECO:0000259" key="7">
    <source>
        <dbReference type="Pfam" id="PF08281"/>
    </source>
</evidence>
<keyword evidence="3" id="KW-0731">Sigma factor</keyword>
<dbReference type="InterPro" id="IPR013249">
    <property type="entry name" value="RNA_pol_sigma70_r4_t2"/>
</dbReference>
<evidence type="ECO:0000313" key="9">
    <source>
        <dbReference type="Proteomes" id="UP001499930"/>
    </source>
</evidence>
<reference evidence="8 9" key="1">
    <citation type="journal article" date="2019" name="Int. J. Syst. Evol. Microbiol.">
        <title>The Global Catalogue of Microorganisms (GCM) 10K type strain sequencing project: providing services to taxonomists for standard genome sequencing and annotation.</title>
        <authorList>
            <consortium name="The Broad Institute Genomics Platform"/>
            <consortium name="The Broad Institute Genome Sequencing Center for Infectious Disease"/>
            <person name="Wu L."/>
            <person name="Ma J."/>
        </authorList>
    </citation>
    <scope>NUCLEOTIDE SEQUENCE [LARGE SCALE GENOMIC DNA]</scope>
    <source>
        <strain evidence="8 9">JCM 3106</strain>
    </source>
</reference>
<dbReference type="Gene3D" id="1.10.10.10">
    <property type="entry name" value="Winged helix-like DNA-binding domain superfamily/Winged helix DNA-binding domain"/>
    <property type="match status" value="1"/>
</dbReference>